<accession>A0AAU8B3S0</accession>
<proteinExistence type="predicted"/>
<evidence type="ECO:0000313" key="1">
    <source>
        <dbReference type="EMBL" id="XCD05590.1"/>
    </source>
</evidence>
<reference evidence="1" key="1">
    <citation type="submission" date="2024-03" db="EMBL/GenBank/DDBJ databases">
        <title>Diverse circular DNA viruses in blood, oral, and fecal samples of captive lemurs.</title>
        <authorList>
            <person name="Paietta E.N."/>
            <person name="Kraberger S."/>
            <person name="Lund M.C."/>
            <person name="Custer J.M."/>
            <person name="Vargas K.M."/>
            <person name="Ehmke E.E."/>
            <person name="Yoder A.D."/>
            <person name="Varsani A."/>
        </authorList>
    </citation>
    <scope>NUCLEOTIDE SEQUENCE</scope>
    <source>
        <strain evidence="1">Duke_24FS_109</strain>
    </source>
</reference>
<sequence>MAHRRTTNRKLDRKIFRRTAVKSKKINIDPKIYRGGIRL</sequence>
<organism evidence="1">
    <name type="scientific">Dulem virus 119</name>
    <dbReference type="NCBI Taxonomy" id="3145596"/>
    <lineage>
        <taxon>Viruses</taxon>
        <taxon>Monodnaviria</taxon>
        <taxon>Sangervirae</taxon>
        <taxon>Phixviricota</taxon>
        <taxon>Malgrandaviricetes</taxon>
        <taxon>Petitvirales</taxon>
        <taxon>Microviridae</taxon>
        <taxon>Microvirus</taxon>
    </lineage>
</organism>
<dbReference type="EMBL" id="PP511580">
    <property type="protein sequence ID" value="XCD05590.1"/>
    <property type="molecule type" value="Genomic_DNA"/>
</dbReference>
<protein>
    <submittedName>
        <fullName evidence="1">DNA binding protein</fullName>
    </submittedName>
</protein>
<name>A0AAU8B3S0_9VIRU</name>